<dbReference type="GO" id="GO:0005829">
    <property type="term" value="C:cytosol"/>
    <property type="evidence" value="ECO:0007669"/>
    <property type="project" value="TreeGrafter"/>
</dbReference>
<dbReference type="PANTHER" id="PTHR10953:SF194">
    <property type="entry name" value="MOLYBDOPTERIN-SYNTHASE ADENYLYLTRANSFERASE"/>
    <property type="match status" value="1"/>
</dbReference>
<dbReference type="KEGG" id="seds:AAY24_14340"/>
<proteinExistence type="inferred from homology"/>
<evidence type="ECO:0000313" key="15">
    <source>
        <dbReference type="EMBL" id="AKH21346.1"/>
    </source>
</evidence>
<evidence type="ECO:0000256" key="2">
    <source>
        <dbReference type="ARBA" id="ARBA00009919"/>
    </source>
</evidence>
<dbReference type="GO" id="GO:0008641">
    <property type="term" value="F:ubiquitin-like modifier activating enzyme activity"/>
    <property type="evidence" value="ECO:0007669"/>
    <property type="project" value="InterPro"/>
</dbReference>
<dbReference type="GO" id="GO:0061605">
    <property type="term" value="F:molybdopterin-synthase adenylyltransferase activity"/>
    <property type="evidence" value="ECO:0007669"/>
    <property type="project" value="UniProtKB-EC"/>
</dbReference>
<dbReference type="Proteomes" id="UP000034410">
    <property type="component" value="Chromosome"/>
</dbReference>
<keyword evidence="3 15" id="KW-0808">Transferase</keyword>
<dbReference type="InterPro" id="IPR035985">
    <property type="entry name" value="Ubiquitin-activating_enz"/>
</dbReference>
<evidence type="ECO:0000256" key="1">
    <source>
        <dbReference type="ARBA" id="ARBA00005046"/>
    </source>
</evidence>
<dbReference type="RefSeq" id="WP_046860275.1">
    <property type="nucleotide sequence ID" value="NZ_CP011412.1"/>
</dbReference>
<protein>
    <recommendedName>
        <fullName evidence="10">Molybdopterin-synthase adenylyltransferase</fullName>
        <ecNumber evidence="9">2.7.7.80</ecNumber>
    </recommendedName>
    <alternativeName>
        <fullName evidence="13">MoaD protein adenylase</fullName>
    </alternativeName>
    <alternativeName>
        <fullName evidence="11">Molybdopterin-converting factor subunit 1 adenylase</fullName>
    </alternativeName>
    <alternativeName>
        <fullName evidence="12">Sulfur carrier protein MoaD adenylyltransferase</fullName>
    </alternativeName>
</protein>
<evidence type="ECO:0000259" key="14">
    <source>
        <dbReference type="Pfam" id="PF00899"/>
    </source>
</evidence>
<evidence type="ECO:0000313" key="16">
    <source>
        <dbReference type="Proteomes" id="UP000034410"/>
    </source>
</evidence>
<dbReference type="GO" id="GO:0005524">
    <property type="term" value="F:ATP binding"/>
    <property type="evidence" value="ECO:0007669"/>
    <property type="project" value="UniProtKB-KW"/>
</dbReference>
<evidence type="ECO:0000256" key="13">
    <source>
        <dbReference type="ARBA" id="ARBA00078531"/>
    </source>
</evidence>
<dbReference type="CDD" id="cd00757">
    <property type="entry name" value="ThiF_MoeB_HesA_family"/>
    <property type="match status" value="1"/>
</dbReference>
<evidence type="ECO:0000256" key="9">
    <source>
        <dbReference type="ARBA" id="ARBA00066884"/>
    </source>
</evidence>
<dbReference type="Gene3D" id="3.40.50.720">
    <property type="entry name" value="NAD(P)-binding Rossmann-like Domain"/>
    <property type="match status" value="1"/>
</dbReference>
<evidence type="ECO:0000256" key="11">
    <source>
        <dbReference type="ARBA" id="ARBA00075110"/>
    </source>
</evidence>
<dbReference type="FunFam" id="3.40.50.720:FF:000033">
    <property type="entry name" value="Adenylyltransferase and sulfurtransferase MOCS3"/>
    <property type="match status" value="1"/>
</dbReference>
<dbReference type="OrthoDB" id="9804286at2"/>
<dbReference type="GO" id="GO:0004792">
    <property type="term" value="F:thiosulfate-cyanide sulfurtransferase activity"/>
    <property type="evidence" value="ECO:0007669"/>
    <property type="project" value="TreeGrafter"/>
</dbReference>
<reference evidence="15 16" key="1">
    <citation type="journal article" date="2015" name="Genome Announc.">
        <title>Complete Genome Sequence of Sedimenticola thiotaurini Strain SIP-G1, a Polyphosphate- and Polyhydroxyalkanoate-Accumulating Sulfur-Oxidizing Gammaproteobacterium Isolated from Salt Marsh Sediments.</title>
        <authorList>
            <person name="Flood B.E."/>
            <person name="Jones D.S."/>
            <person name="Bailey J.V."/>
        </authorList>
    </citation>
    <scope>NUCLEOTIDE SEQUENCE [LARGE SCALE GENOMIC DNA]</scope>
    <source>
        <strain evidence="15 16">SIP-G1</strain>
    </source>
</reference>
<dbReference type="EC" id="2.7.7.80" evidence="9"/>
<evidence type="ECO:0000256" key="10">
    <source>
        <dbReference type="ARBA" id="ARBA00073635"/>
    </source>
</evidence>
<dbReference type="SUPFAM" id="SSF69572">
    <property type="entry name" value="Activating enzymes of the ubiquitin-like proteins"/>
    <property type="match status" value="1"/>
</dbReference>
<evidence type="ECO:0000256" key="12">
    <source>
        <dbReference type="ARBA" id="ARBA00075328"/>
    </source>
</evidence>
<comment type="similarity">
    <text evidence="2">Belongs to the HesA/MoeB/ThiF family.</text>
</comment>
<keyword evidence="16" id="KW-1185">Reference proteome</keyword>
<evidence type="ECO:0000256" key="6">
    <source>
        <dbReference type="ARBA" id="ARBA00052218"/>
    </source>
</evidence>
<dbReference type="PATRIC" id="fig|1543721.4.peg.2970"/>
<sequence>MNDEQLLRYSRQIMLPSIGIEGQEKLQQSRVVIFGLGGLGSPAAMYLAAAGVGQLVLVDFDRVDLTNLQRQIAHTSGSIGQLKVDSARQTLRAINPECRIETISSRLEGEELAREIRRADLVIDGTDNFTTRFAVNEACVQNRIPLVSGAAIRMEGQVSVFTGQPGEPCYRCLYGSAAEMDETCSANGVLSPLVGIIGSVQALEAIKVLTSAGTPLIGRLLLLDALEMEWRTLTLKKDPDCKTCGNGKNNP</sequence>
<keyword evidence="15" id="KW-0548">Nucleotidyltransferase</keyword>
<evidence type="ECO:0000256" key="3">
    <source>
        <dbReference type="ARBA" id="ARBA00022679"/>
    </source>
</evidence>
<evidence type="ECO:0000256" key="5">
    <source>
        <dbReference type="ARBA" id="ARBA00022840"/>
    </source>
</evidence>
<keyword evidence="4" id="KW-0547">Nucleotide-binding</keyword>
<accession>A0A0F7JY62</accession>
<comment type="function">
    <text evidence="7">Catalyzes the adenylation by ATP of the carboxyl group of the C-terminal glycine of sulfur carrier protein MoaD.</text>
</comment>
<name>A0A0F7JY62_9GAMM</name>
<comment type="subunit">
    <text evidence="8">Homodimer. Forms a stable heterotetrameric complex of 2 MoeB and 2 MoaD during adenylation of MoaD.</text>
</comment>
<evidence type="ECO:0000256" key="7">
    <source>
        <dbReference type="ARBA" id="ARBA00055169"/>
    </source>
</evidence>
<keyword evidence="5" id="KW-0067">ATP-binding</keyword>
<feature type="domain" description="THIF-type NAD/FAD binding fold" evidence="14">
    <location>
        <begin position="9"/>
        <end position="242"/>
    </location>
</feature>
<dbReference type="NCBIfam" id="NF004281">
    <property type="entry name" value="PRK05690.1"/>
    <property type="match status" value="1"/>
</dbReference>
<evidence type="ECO:0000256" key="4">
    <source>
        <dbReference type="ARBA" id="ARBA00022741"/>
    </source>
</evidence>
<dbReference type="EMBL" id="CP011412">
    <property type="protein sequence ID" value="AKH21346.1"/>
    <property type="molecule type" value="Genomic_DNA"/>
</dbReference>
<dbReference type="PANTHER" id="PTHR10953">
    <property type="entry name" value="UBIQUITIN-ACTIVATING ENZYME E1"/>
    <property type="match status" value="1"/>
</dbReference>
<dbReference type="InterPro" id="IPR045886">
    <property type="entry name" value="ThiF/MoeB/HesA"/>
</dbReference>
<dbReference type="GO" id="GO:0008146">
    <property type="term" value="F:sulfotransferase activity"/>
    <property type="evidence" value="ECO:0007669"/>
    <property type="project" value="TreeGrafter"/>
</dbReference>
<evidence type="ECO:0000256" key="8">
    <source>
        <dbReference type="ARBA" id="ARBA00063809"/>
    </source>
</evidence>
<dbReference type="AlphaFoldDB" id="A0A0F7JY62"/>
<gene>
    <name evidence="15" type="ORF">AAY24_14340</name>
</gene>
<dbReference type="Pfam" id="PF00899">
    <property type="entry name" value="ThiF"/>
    <property type="match status" value="1"/>
</dbReference>
<comment type="pathway">
    <text evidence="1">Cofactor biosynthesis; molybdopterin biosynthesis.</text>
</comment>
<dbReference type="InterPro" id="IPR000594">
    <property type="entry name" value="ThiF_NAD_FAD-bd"/>
</dbReference>
<organism evidence="15 16">
    <name type="scientific">Sedimenticola thiotaurini</name>
    <dbReference type="NCBI Taxonomy" id="1543721"/>
    <lineage>
        <taxon>Bacteria</taxon>
        <taxon>Pseudomonadati</taxon>
        <taxon>Pseudomonadota</taxon>
        <taxon>Gammaproteobacteria</taxon>
        <taxon>Chromatiales</taxon>
        <taxon>Sedimenticolaceae</taxon>
        <taxon>Sedimenticola</taxon>
    </lineage>
</organism>
<comment type="catalytic activity">
    <reaction evidence="6">
        <text>[molybdopterin-synthase sulfur-carrier protein]-C-terminal Gly-Gly + ATP + H(+) = [molybdopterin-synthase sulfur-carrier protein]-C-terminal Gly-Gly-AMP + diphosphate</text>
        <dbReference type="Rhea" id="RHEA:43616"/>
        <dbReference type="Rhea" id="RHEA-COMP:12159"/>
        <dbReference type="Rhea" id="RHEA-COMP:12202"/>
        <dbReference type="ChEBI" id="CHEBI:15378"/>
        <dbReference type="ChEBI" id="CHEBI:30616"/>
        <dbReference type="ChEBI" id="CHEBI:33019"/>
        <dbReference type="ChEBI" id="CHEBI:90618"/>
        <dbReference type="ChEBI" id="CHEBI:90778"/>
        <dbReference type="EC" id="2.7.7.80"/>
    </reaction>
</comment>